<keyword evidence="14" id="KW-1185">Reference proteome</keyword>
<evidence type="ECO:0000256" key="3">
    <source>
        <dbReference type="ARBA" id="ARBA00022448"/>
    </source>
</evidence>
<organism evidence="13 14">
    <name type="scientific">Pilibacter termitis</name>
    <dbReference type="NCBI Taxonomy" id="263852"/>
    <lineage>
        <taxon>Bacteria</taxon>
        <taxon>Bacillati</taxon>
        <taxon>Bacillota</taxon>
        <taxon>Bacilli</taxon>
        <taxon>Lactobacillales</taxon>
        <taxon>Enterococcaceae</taxon>
        <taxon>Pilibacter</taxon>
    </lineage>
</organism>
<keyword evidence="6 12" id="KW-0812">Transmembrane</keyword>
<dbReference type="GO" id="GO:0009055">
    <property type="term" value="F:electron transfer activity"/>
    <property type="evidence" value="ECO:0007669"/>
    <property type="project" value="UniProtKB-UniRule"/>
</dbReference>
<evidence type="ECO:0000256" key="9">
    <source>
        <dbReference type="ARBA" id="ARBA00022989"/>
    </source>
</evidence>
<dbReference type="GO" id="GO:0016682">
    <property type="term" value="F:oxidoreductase activity, acting on diphenols and related substances as donors, oxygen as acceptor"/>
    <property type="evidence" value="ECO:0007669"/>
    <property type="project" value="TreeGrafter"/>
</dbReference>
<dbReference type="GO" id="GO:0005886">
    <property type="term" value="C:plasma membrane"/>
    <property type="evidence" value="ECO:0007669"/>
    <property type="project" value="UniProtKB-SubCell"/>
</dbReference>
<keyword evidence="10 12" id="KW-0408">Iron</keyword>
<reference evidence="13 14" key="1">
    <citation type="submission" date="2017-02" db="EMBL/GenBank/DDBJ databases">
        <authorList>
            <person name="Peterson S.W."/>
        </authorList>
    </citation>
    <scope>NUCLEOTIDE SEQUENCE [LARGE SCALE GENOMIC DNA]</scope>
    <source>
        <strain evidence="13 14">ATCC BAA-1030</strain>
    </source>
</reference>
<dbReference type="GO" id="GO:0019646">
    <property type="term" value="P:aerobic electron transport chain"/>
    <property type="evidence" value="ECO:0007669"/>
    <property type="project" value="InterPro"/>
</dbReference>
<comment type="subcellular location">
    <subcellularLocation>
        <location evidence="1">Cell membrane</location>
        <topology evidence="1">Multi-pass membrane protein</topology>
    </subcellularLocation>
</comment>
<feature type="transmembrane region" description="Helical" evidence="12">
    <location>
        <begin position="20"/>
        <end position="42"/>
    </location>
</feature>
<keyword evidence="5 12" id="KW-0349">Heme</keyword>
<keyword evidence="11 12" id="KW-0472">Membrane</keyword>
<dbReference type="GO" id="GO:0046872">
    <property type="term" value="F:metal ion binding"/>
    <property type="evidence" value="ECO:0007669"/>
    <property type="project" value="UniProtKB-UniRule"/>
</dbReference>
<feature type="transmembrane region" description="Helical" evidence="12">
    <location>
        <begin position="92"/>
        <end position="115"/>
    </location>
</feature>
<feature type="transmembrane region" description="Helical" evidence="12">
    <location>
        <begin position="352"/>
        <end position="375"/>
    </location>
</feature>
<dbReference type="Pfam" id="PF01654">
    <property type="entry name" value="Cyt_bd_oxida_I"/>
    <property type="match status" value="1"/>
</dbReference>
<evidence type="ECO:0000256" key="6">
    <source>
        <dbReference type="ARBA" id="ARBA00022692"/>
    </source>
</evidence>
<feature type="transmembrane region" description="Helical" evidence="12">
    <location>
        <begin position="439"/>
        <end position="460"/>
    </location>
</feature>
<dbReference type="PANTHER" id="PTHR30365">
    <property type="entry name" value="CYTOCHROME D UBIQUINOL OXIDASE"/>
    <property type="match status" value="1"/>
</dbReference>
<dbReference type="PIRSF" id="PIRSF006446">
    <property type="entry name" value="Cyt_quinol_oxidase_1"/>
    <property type="match status" value="1"/>
</dbReference>
<evidence type="ECO:0000313" key="13">
    <source>
        <dbReference type="EMBL" id="SJZ65996.1"/>
    </source>
</evidence>
<evidence type="ECO:0000256" key="7">
    <source>
        <dbReference type="ARBA" id="ARBA00022723"/>
    </source>
</evidence>
<dbReference type="InterPro" id="IPR002585">
    <property type="entry name" value="Cyt-d_ubiquinol_oxidase_su_1"/>
</dbReference>
<keyword evidence="3 12" id="KW-0813">Transport</keyword>
<feature type="transmembrane region" description="Helical" evidence="12">
    <location>
        <begin position="222"/>
        <end position="240"/>
    </location>
</feature>
<dbReference type="AlphaFoldDB" id="A0A1T4MGK8"/>
<evidence type="ECO:0000256" key="10">
    <source>
        <dbReference type="ARBA" id="ARBA00023004"/>
    </source>
</evidence>
<gene>
    <name evidence="13" type="ORF">SAMN02745116_01078</name>
</gene>
<feature type="transmembrane region" description="Helical" evidence="12">
    <location>
        <begin position="186"/>
        <end position="210"/>
    </location>
</feature>
<keyword evidence="4 12" id="KW-1003">Cell membrane</keyword>
<evidence type="ECO:0000313" key="14">
    <source>
        <dbReference type="Proteomes" id="UP000190328"/>
    </source>
</evidence>
<feature type="transmembrane region" description="Helical" evidence="12">
    <location>
        <begin position="127"/>
        <end position="146"/>
    </location>
</feature>
<feature type="transmembrane region" description="Helical" evidence="12">
    <location>
        <begin position="54"/>
        <end position="72"/>
    </location>
</feature>
<dbReference type="Proteomes" id="UP000190328">
    <property type="component" value="Unassembled WGS sequence"/>
</dbReference>
<evidence type="ECO:0000256" key="5">
    <source>
        <dbReference type="ARBA" id="ARBA00022617"/>
    </source>
</evidence>
<keyword evidence="7 12" id="KW-0479">Metal-binding</keyword>
<evidence type="ECO:0000256" key="12">
    <source>
        <dbReference type="PIRNR" id="PIRNR006446"/>
    </source>
</evidence>
<sequence length="491" mass="55337">MFDIETLARFQFAMTTVFHFFFVPFSIGMSLVVAILEGCYVKTGDEKWKLQAKFWGKIMLLSFAVGVVTGIIQEFQFGMNWSDYSRFVGDIFGAPLAVEALLAFFMESTFLGLWMFTWDKMSKGVHWLFICLVTVGSMLSALWILIANAFMQHPAKEGVIYKMVDGHPQLKSFGALIANTQAWYEYAHVIAAAIIMGGMLLAGMSAWQLLRKNEVDFFKKSMRIGFIILTIGTLLSLGSGDLQMRALMNDDDQPMKFAAMEGDYEDVGQPLNNGEKFSDYENSKDNAQWTAIGFFNEKEHKKVWGIEIPYVLSVLSYHKPTGAVQGMNTVNKKLVEKYGEDNYYPMVTALFWNFRIMAAAGMLFLLVGVLGILGTGKKFTFMFEKKFWLYVTGLTLFVPFIANTAGWLITELGRQPWAVYGLIKTRDAISPNVSSASLLISNVVYFLLFATLGGIMIQLVRKVLHQGPSALFEKKEETSVDPFEKEAFSHE</sequence>
<protein>
    <submittedName>
        <fullName evidence="13">Cytochrome d ubiquinol oxidase subunit I</fullName>
    </submittedName>
</protein>
<evidence type="ECO:0000256" key="4">
    <source>
        <dbReference type="ARBA" id="ARBA00022475"/>
    </source>
</evidence>
<keyword evidence="8 12" id="KW-0249">Electron transport</keyword>
<feature type="transmembrane region" description="Helical" evidence="12">
    <location>
        <begin position="387"/>
        <end position="409"/>
    </location>
</feature>
<dbReference type="RefSeq" id="WP_078807003.1">
    <property type="nucleotide sequence ID" value="NZ_FUXI01000010.1"/>
</dbReference>
<accession>A0A1T4MGK8</accession>
<dbReference type="GO" id="GO:0070069">
    <property type="term" value="C:cytochrome complex"/>
    <property type="evidence" value="ECO:0007669"/>
    <property type="project" value="UniProtKB-UniRule"/>
</dbReference>
<dbReference type="STRING" id="263852.SAMN02745116_01078"/>
<evidence type="ECO:0000256" key="2">
    <source>
        <dbReference type="ARBA" id="ARBA00009819"/>
    </source>
</evidence>
<evidence type="ECO:0000256" key="1">
    <source>
        <dbReference type="ARBA" id="ARBA00004651"/>
    </source>
</evidence>
<dbReference type="OrthoDB" id="9807042at2"/>
<dbReference type="EMBL" id="FUXI01000010">
    <property type="protein sequence ID" value="SJZ65996.1"/>
    <property type="molecule type" value="Genomic_DNA"/>
</dbReference>
<keyword evidence="9 12" id="KW-1133">Transmembrane helix</keyword>
<dbReference type="GO" id="GO:0020037">
    <property type="term" value="F:heme binding"/>
    <property type="evidence" value="ECO:0007669"/>
    <property type="project" value="TreeGrafter"/>
</dbReference>
<comment type="similarity">
    <text evidence="2 12">Belongs to the cytochrome ubiquinol oxidase subunit 1 family.</text>
</comment>
<evidence type="ECO:0000256" key="8">
    <source>
        <dbReference type="ARBA" id="ARBA00022982"/>
    </source>
</evidence>
<evidence type="ECO:0000256" key="11">
    <source>
        <dbReference type="ARBA" id="ARBA00023136"/>
    </source>
</evidence>
<proteinExistence type="inferred from homology"/>
<dbReference type="PANTHER" id="PTHR30365:SF15">
    <property type="entry name" value="CYTOCHROME BD UBIQUINOL OXIDASE SUBUNIT 1"/>
    <property type="match status" value="1"/>
</dbReference>
<name>A0A1T4MGK8_9ENTE</name>